<evidence type="ECO:0000313" key="1">
    <source>
        <dbReference type="EMBL" id="KAH6926813.1"/>
    </source>
</evidence>
<proteinExistence type="predicted"/>
<name>A0ACB7RWH4_HYAAI</name>
<protein>
    <submittedName>
        <fullName evidence="1">Uncharacterized protein</fullName>
    </submittedName>
</protein>
<dbReference type="Proteomes" id="UP000821845">
    <property type="component" value="Chromosome 7"/>
</dbReference>
<sequence>MAAPPAAITTTPTYVSTRKSHQQCGVTVLFHPAVPAGTFPGISRLSLAQALSASHAGGPGKHKKKVVAADAITSDWRDRLLSTTEVAGVRVNARMPSDRIESSGIPQGIFGDCTEETLLAGVQSDVPLSASGRPSFCALQHPLRLPRSSSFGWSMLSKVVGHAPAVH</sequence>
<gene>
    <name evidence="1" type="ORF">HPB50_022411</name>
</gene>
<organism evidence="1 2">
    <name type="scientific">Hyalomma asiaticum</name>
    <name type="common">Tick</name>
    <dbReference type="NCBI Taxonomy" id="266040"/>
    <lineage>
        <taxon>Eukaryota</taxon>
        <taxon>Metazoa</taxon>
        <taxon>Ecdysozoa</taxon>
        <taxon>Arthropoda</taxon>
        <taxon>Chelicerata</taxon>
        <taxon>Arachnida</taxon>
        <taxon>Acari</taxon>
        <taxon>Parasitiformes</taxon>
        <taxon>Ixodida</taxon>
        <taxon>Ixodoidea</taxon>
        <taxon>Ixodidae</taxon>
        <taxon>Hyalomminae</taxon>
        <taxon>Hyalomma</taxon>
    </lineage>
</organism>
<accession>A0ACB7RWH4</accession>
<evidence type="ECO:0000313" key="2">
    <source>
        <dbReference type="Proteomes" id="UP000821845"/>
    </source>
</evidence>
<comment type="caution">
    <text evidence="1">The sequence shown here is derived from an EMBL/GenBank/DDBJ whole genome shotgun (WGS) entry which is preliminary data.</text>
</comment>
<reference evidence="1" key="1">
    <citation type="submission" date="2020-05" db="EMBL/GenBank/DDBJ databases">
        <title>Large-scale comparative analyses of tick genomes elucidate their genetic diversity and vector capacities.</title>
        <authorList>
            <person name="Jia N."/>
            <person name="Wang J."/>
            <person name="Shi W."/>
            <person name="Du L."/>
            <person name="Sun Y."/>
            <person name="Zhan W."/>
            <person name="Jiang J."/>
            <person name="Wang Q."/>
            <person name="Zhang B."/>
            <person name="Ji P."/>
            <person name="Sakyi L.B."/>
            <person name="Cui X."/>
            <person name="Yuan T."/>
            <person name="Jiang B."/>
            <person name="Yang W."/>
            <person name="Lam T.T.-Y."/>
            <person name="Chang Q."/>
            <person name="Ding S."/>
            <person name="Wang X."/>
            <person name="Zhu J."/>
            <person name="Ruan X."/>
            <person name="Zhao L."/>
            <person name="Wei J."/>
            <person name="Que T."/>
            <person name="Du C."/>
            <person name="Cheng J."/>
            <person name="Dai P."/>
            <person name="Han X."/>
            <person name="Huang E."/>
            <person name="Gao Y."/>
            <person name="Liu J."/>
            <person name="Shao H."/>
            <person name="Ye R."/>
            <person name="Li L."/>
            <person name="Wei W."/>
            <person name="Wang X."/>
            <person name="Wang C."/>
            <person name="Yang T."/>
            <person name="Huo Q."/>
            <person name="Li W."/>
            <person name="Guo W."/>
            <person name="Chen H."/>
            <person name="Zhou L."/>
            <person name="Ni X."/>
            <person name="Tian J."/>
            <person name="Zhou Y."/>
            <person name="Sheng Y."/>
            <person name="Liu T."/>
            <person name="Pan Y."/>
            <person name="Xia L."/>
            <person name="Li J."/>
            <person name="Zhao F."/>
            <person name="Cao W."/>
        </authorList>
    </citation>
    <scope>NUCLEOTIDE SEQUENCE</scope>
    <source>
        <strain evidence="1">Hyas-2018</strain>
    </source>
</reference>
<dbReference type="EMBL" id="CM023487">
    <property type="protein sequence ID" value="KAH6926813.1"/>
    <property type="molecule type" value="Genomic_DNA"/>
</dbReference>
<keyword evidence="2" id="KW-1185">Reference proteome</keyword>